<evidence type="ECO:0000256" key="5">
    <source>
        <dbReference type="ARBA" id="ARBA00023136"/>
    </source>
</evidence>
<comment type="subcellular location">
    <subcellularLocation>
        <location evidence="1">Membrane</location>
        <topology evidence="1">Multi-pass membrane protein</topology>
    </subcellularLocation>
</comment>
<feature type="transmembrane region" description="Helical" evidence="6">
    <location>
        <begin position="167"/>
        <end position="186"/>
    </location>
</feature>
<keyword evidence="4 6" id="KW-1133">Transmembrane helix</keyword>
<dbReference type="RefSeq" id="WP_195876555.1">
    <property type="nucleotide sequence ID" value="NZ_JADOEL010000020.1"/>
</dbReference>
<keyword evidence="5 6" id="KW-0472">Membrane</keyword>
<gene>
    <name evidence="8" type="ORF">IXC47_17775</name>
</gene>
<reference evidence="8 9" key="1">
    <citation type="submission" date="2020-11" db="EMBL/GenBank/DDBJ databases">
        <title>WGS of Herminiimonas contaminans strain Marseille-Q4544 isolated from planarians Schmidtea mediterranea.</title>
        <authorList>
            <person name="Kangale L."/>
        </authorList>
    </citation>
    <scope>NUCLEOTIDE SEQUENCE [LARGE SCALE GENOMIC DNA]</scope>
    <source>
        <strain evidence="8 9">Marseille-Q4544</strain>
    </source>
</reference>
<feature type="domain" description="Major facilitator superfamily (MFS) profile" evidence="7">
    <location>
        <begin position="1"/>
        <end position="394"/>
    </location>
</feature>
<proteinExistence type="predicted"/>
<dbReference type="InterPro" id="IPR020846">
    <property type="entry name" value="MFS_dom"/>
</dbReference>
<dbReference type="Proteomes" id="UP000657372">
    <property type="component" value="Unassembled WGS sequence"/>
</dbReference>
<feature type="transmembrane region" description="Helical" evidence="6">
    <location>
        <begin position="137"/>
        <end position="155"/>
    </location>
</feature>
<feature type="transmembrane region" description="Helical" evidence="6">
    <location>
        <begin position="303"/>
        <end position="323"/>
    </location>
</feature>
<feature type="transmembrane region" description="Helical" evidence="6">
    <location>
        <begin position="77"/>
        <end position="96"/>
    </location>
</feature>
<evidence type="ECO:0000256" key="3">
    <source>
        <dbReference type="ARBA" id="ARBA00022692"/>
    </source>
</evidence>
<evidence type="ECO:0000259" key="7">
    <source>
        <dbReference type="PROSITE" id="PS50850"/>
    </source>
</evidence>
<sequence>MTAATKQSKWLIPSMGMTQIIGWGSMFYAYGVLMQPMEAELQTTRSVVVGAYSIALLLSGCLSTLSGAIIDRIGGRLVMGGGALLAALMFFLMSYVDSVLTLYLVWAGLGVAMSATLYQPAFAVLTQVYGSGYRRAITAVTLFGGLSSSVFWPLTQALSDQVGWRDTWLIYAALNLLVSFPVHALLPKFSPATEAPTQATQGKSGLAQVLRERSFYLLTTSFTLNTLVFSAVSLHLMSLLQSRGITPTQAATIGAMVGPMQVLGRILETTVGRNLSSHKIGLCAMWLLPLALILLYAPNHWLWMYALFAGIYGISNGVMTIVRGTIPAELYGREAYGAVSGAMGAPVMIAIAAGPFVASLLYTAIGSYMGMLLVLIAVGVLGSVMFNYASPTDKHGHQ</sequence>
<dbReference type="CDD" id="cd17355">
    <property type="entry name" value="MFS_YcxA_like"/>
    <property type="match status" value="1"/>
</dbReference>
<evidence type="ECO:0000256" key="1">
    <source>
        <dbReference type="ARBA" id="ARBA00004141"/>
    </source>
</evidence>
<feature type="transmembrane region" description="Helical" evidence="6">
    <location>
        <begin position="335"/>
        <end position="362"/>
    </location>
</feature>
<keyword evidence="9" id="KW-1185">Reference proteome</keyword>
<keyword evidence="2" id="KW-0813">Transport</keyword>
<evidence type="ECO:0000313" key="8">
    <source>
        <dbReference type="EMBL" id="MBF8179537.1"/>
    </source>
</evidence>
<comment type="caution">
    <text evidence="8">The sequence shown here is derived from an EMBL/GenBank/DDBJ whole genome shotgun (WGS) entry which is preliminary data.</text>
</comment>
<feature type="transmembrane region" description="Helical" evidence="6">
    <location>
        <begin position="215"/>
        <end position="237"/>
    </location>
</feature>
<dbReference type="InterPro" id="IPR052983">
    <property type="entry name" value="MFS_Riboflavin_Transporter"/>
</dbReference>
<evidence type="ECO:0000256" key="2">
    <source>
        <dbReference type="ARBA" id="ARBA00022448"/>
    </source>
</evidence>
<feature type="transmembrane region" description="Helical" evidence="6">
    <location>
        <begin position="368"/>
        <end position="389"/>
    </location>
</feature>
<dbReference type="SUPFAM" id="SSF103473">
    <property type="entry name" value="MFS general substrate transporter"/>
    <property type="match status" value="1"/>
</dbReference>
<dbReference type="Gene3D" id="1.20.1250.20">
    <property type="entry name" value="MFS general substrate transporter like domains"/>
    <property type="match status" value="1"/>
</dbReference>
<dbReference type="PANTHER" id="PTHR43385:SF1">
    <property type="entry name" value="RIBOFLAVIN TRANSPORTER RIBJ"/>
    <property type="match status" value="1"/>
</dbReference>
<dbReference type="InterPro" id="IPR011701">
    <property type="entry name" value="MFS"/>
</dbReference>
<dbReference type="Pfam" id="PF07690">
    <property type="entry name" value="MFS_1"/>
    <property type="match status" value="1"/>
</dbReference>
<keyword evidence="3 6" id="KW-0812">Transmembrane</keyword>
<dbReference type="InterPro" id="IPR036259">
    <property type="entry name" value="MFS_trans_sf"/>
</dbReference>
<feature type="transmembrane region" description="Helical" evidence="6">
    <location>
        <begin position="12"/>
        <end position="30"/>
    </location>
</feature>
<evidence type="ECO:0000256" key="4">
    <source>
        <dbReference type="ARBA" id="ARBA00022989"/>
    </source>
</evidence>
<dbReference type="PROSITE" id="PS50850">
    <property type="entry name" value="MFS"/>
    <property type="match status" value="1"/>
</dbReference>
<name>A0ABS0EYX5_9BURK</name>
<dbReference type="PANTHER" id="PTHR43385">
    <property type="entry name" value="RIBOFLAVIN TRANSPORTER RIBJ"/>
    <property type="match status" value="1"/>
</dbReference>
<feature type="transmembrane region" description="Helical" evidence="6">
    <location>
        <begin position="279"/>
        <end position="297"/>
    </location>
</feature>
<evidence type="ECO:0000256" key="6">
    <source>
        <dbReference type="SAM" id="Phobius"/>
    </source>
</evidence>
<accession>A0ABS0EYX5</accession>
<protein>
    <submittedName>
        <fullName evidence="8">MFS transporter</fullName>
    </submittedName>
</protein>
<organism evidence="8 9">
    <name type="scientific">Herminiimonas contaminans</name>
    <dbReference type="NCBI Taxonomy" id="1111140"/>
    <lineage>
        <taxon>Bacteria</taxon>
        <taxon>Pseudomonadati</taxon>
        <taxon>Pseudomonadota</taxon>
        <taxon>Betaproteobacteria</taxon>
        <taxon>Burkholderiales</taxon>
        <taxon>Oxalobacteraceae</taxon>
        <taxon>Herminiimonas</taxon>
    </lineage>
</organism>
<evidence type="ECO:0000313" key="9">
    <source>
        <dbReference type="Proteomes" id="UP000657372"/>
    </source>
</evidence>
<feature type="transmembrane region" description="Helical" evidence="6">
    <location>
        <begin position="50"/>
        <end position="70"/>
    </location>
</feature>
<feature type="transmembrane region" description="Helical" evidence="6">
    <location>
        <begin position="102"/>
        <end position="125"/>
    </location>
</feature>
<dbReference type="EMBL" id="JADOEL010000020">
    <property type="protein sequence ID" value="MBF8179537.1"/>
    <property type="molecule type" value="Genomic_DNA"/>
</dbReference>